<evidence type="ECO:0000256" key="7">
    <source>
        <dbReference type="RuleBase" id="RU363032"/>
    </source>
</evidence>
<dbReference type="PANTHER" id="PTHR32243:SF18">
    <property type="entry name" value="INNER MEMBRANE ABC TRANSPORTER PERMEASE PROTEIN YCJP"/>
    <property type="match status" value="1"/>
</dbReference>
<evidence type="ECO:0000313" key="10">
    <source>
        <dbReference type="Proteomes" id="UP001314681"/>
    </source>
</evidence>
<feature type="transmembrane region" description="Helical" evidence="7">
    <location>
        <begin position="76"/>
        <end position="98"/>
    </location>
</feature>
<dbReference type="InterPro" id="IPR050901">
    <property type="entry name" value="BP-dep_ABC_trans_perm"/>
</dbReference>
<keyword evidence="5 7" id="KW-1133">Transmembrane helix</keyword>
<gene>
    <name evidence="9" type="ORF">KTH90_16325</name>
</gene>
<keyword evidence="10" id="KW-1185">Reference proteome</keyword>
<dbReference type="CDD" id="cd06261">
    <property type="entry name" value="TM_PBP2"/>
    <property type="match status" value="1"/>
</dbReference>
<organism evidence="9 10">
    <name type="scientific">Diplocloster modestus</name>
    <dbReference type="NCBI Taxonomy" id="2850322"/>
    <lineage>
        <taxon>Bacteria</taxon>
        <taxon>Bacillati</taxon>
        <taxon>Bacillota</taxon>
        <taxon>Clostridia</taxon>
        <taxon>Lachnospirales</taxon>
        <taxon>Lachnospiraceae</taxon>
        <taxon>Diplocloster</taxon>
    </lineage>
</organism>
<proteinExistence type="inferred from homology"/>
<dbReference type="SUPFAM" id="SSF161098">
    <property type="entry name" value="MetI-like"/>
    <property type="match status" value="1"/>
</dbReference>
<evidence type="ECO:0000256" key="2">
    <source>
        <dbReference type="ARBA" id="ARBA00022448"/>
    </source>
</evidence>
<dbReference type="PROSITE" id="PS50928">
    <property type="entry name" value="ABC_TM1"/>
    <property type="match status" value="1"/>
</dbReference>
<evidence type="ECO:0000256" key="1">
    <source>
        <dbReference type="ARBA" id="ARBA00004651"/>
    </source>
</evidence>
<feature type="transmembrane region" description="Helical" evidence="7">
    <location>
        <begin position="241"/>
        <end position="262"/>
    </location>
</feature>
<reference evidence="9 10" key="1">
    <citation type="submission" date="2021-06" db="EMBL/GenBank/DDBJ databases">
        <title>Description of novel taxa of the family Lachnospiraceae.</title>
        <authorList>
            <person name="Chaplin A.V."/>
            <person name="Sokolova S.R."/>
            <person name="Pikina A.P."/>
            <person name="Korzhanova M."/>
            <person name="Belova V."/>
            <person name="Korostin D."/>
            <person name="Efimov B.A."/>
        </authorList>
    </citation>
    <scope>NUCLEOTIDE SEQUENCE [LARGE SCALE GENOMIC DNA]</scope>
    <source>
        <strain evidence="9 10">ASD4241</strain>
    </source>
</reference>
<evidence type="ECO:0000256" key="3">
    <source>
        <dbReference type="ARBA" id="ARBA00022475"/>
    </source>
</evidence>
<dbReference type="PANTHER" id="PTHR32243">
    <property type="entry name" value="MALTOSE TRANSPORT SYSTEM PERMEASE-RELATED"/>
    <property type="match status" value="1"/>
</dbReference>
<dbReference type="Pfam" id="PF00528">
    <property type="entry name" value="BPD_transp_1"/>
    <property type="match status" value="1"/>
</dbReference>
<keyword evidence="4 7" id="KW-0812">Transmembrane</keyword>
<comment type="similarity">
    <text evidence="7">Belongs to the binding-protein-dependent transport system permease family.</text>
</comment>
<dbReference type="Gene3D" id="1.10.3720.10">
    <property type="entry name" value="MetI-like"/>
    <property type="match status" value="1"/>
</dbReference>
<comment type="caution">
    <text evidence="9">The sequence shown here is derived from an EMBL/GenBank/DDBJ whole genome shotgun (WGS) entry which is preliminary data.</text>
</comment>
<dbReference type="InterPro" id="IPR000515">
    <property type="entry name" value="MetI-like"/>
</dbReference>
<dbReference type="InterPro" id="IPR035906">
    <property type="entry name" value="MetI-like_sf"/>
</dbReference>
<comment type="subcellular location">
    <subcellularLocation>
        <location evidence="1 7">Cell membrane</location>
        <topology evidence="1 7">Multi-pass membrane protein</topology>
    </subcellularLocation>
</comment>
<evidence type="ECO:0000256" key="6">
    <source>
        <dbReference type="ARBA" id="ARBA00023136"/>
    </source>
</evidence>
<accession>A0ABS6KAN3</accession>
<keyword evidence="2 7" id="KW-0813">Transport</keyword>
<name>A0ABS6KAN3_9FIRM</name>
<protein>
    <submittedName>
        <fullName evidence="9">Carbohydrate ABC transporter permease</fullName>
    </submittedName>
</protein>
<feature type="transmembrane region" description="Helical" evidence="7">
    <location>
        <begin position="140"/>
        <end position="163"/>
    </location>
</feature>
<evidence type="ECO:0000313" key="9">
    <source>
        <dbReference type="EMBL" id="MBU9727580.1"/>
    </source>
</evidence>
<feature type="transmembrane region" description="Helical" evidence="7">
    <location>
        <begin position="184"/>
        <end position="206"/>
    </location>
</feature>
<evidence type="ECO:0000259" key="8">
    <source>
        <dbReference type="PROSITE" id="PS50928"/>
    </source>
</evidence>
<evidence type="ECO:0000256" key="5">
    <source>
        <dbReference type="ARBA" id="ARBA00022989"/>
    </source>
</evidence>
<sequence>MTKKRQRMICGASMNLVTAVIVLICLLPMLWLMVSSFKPSALVSAIPPVMVFKPTLENFVHVIHTASFMKGYLNSLIVASGTSVVSIYLGITAGFALARIQTGWGHAMGAWIIIIRMVPPILFVLPLYNMYRTAGLLDTYTGLIIANLTITVPFVTWLMMGFFKGVPMEIEESSRIDGCGIVRTMVSVSIPIVKPGIVTCIIFTFIMSWNEYLYALILTGRRTITAPILVQSFVAYDGVQWGNITAAGLLVTLPILLISVFAQKGLVQGLTVGSIK</sequence>
<dbReference type="RefSeq" id="WP_158351370.1">
    <property type="nucleotide sequence ID" value="NZ_JAHQCX010000012.1"/>
</dbReference>
<feature type="domain" description="ABC transmembrane type-1" evidence="8">
    <location>
        <begin position="72"/>
        <end position="262"/>
    </location>
</feature>
<dbReference type="Proteomes" id="UP001314681">
    <property type="component" value="Unassembled WGS sequence"/>
</dbReference>
<keyword evidence="3" id="KW-1003">Cell membrane</keyword>
<dbReference type="EMBL" id="JAHQCX010000012">
    <property type="protein sequence ID" value="MBU9727580.1"/>
    <property type="molecule type" value="Genomic_DNA"/>
</dbReference>
<feature type="transmembrane region" description="Helical" evidence="7">
    <location>
        <begin position="110"/>
        <end position="128"/>
    </location>
</feature>
<evidence type="ECO:0000256" key="4">
    <source>
        <dbReference type="ARBA" id="ARBA00022692"/>
    </source>
</evidence>
<keyword evidence="6 7" id="KW-0472">Membrane</keyword>